<evidence type="ECO:0000256" key="1">
    <source>
        <dbReference type="SAM" id="Coils"/>
    </source>
</evidence>
<evidence type="ECO:0000313" key="3">
    <source>
        <dbReference type="EMBL" id="RSH78242.1"/>
    </source>
</evidence>
<feature type="compositionally biased region" description="Basic and acidic residues" evidence="2">
    <location>
        <begin position="263"/>
        <end position="273"/>
    </location>
</feature>
<keyword evidence="4" id="KW-1185">Reference proteome</keyword>
<dbReference type="Proteomes" id="UP000279236">
    <property type="component" value="Unassembled WGS sequence"/>
</dbReference>
<keyword evidence="1" id="KW-0175">Coiled coil</keyword>
<gene>
    <name evidence="3" type="ORF">EHS24_002706</name>
</gene>
<dbReference type="GeneID" id="39587249"/>
<sequence length="866" mass="95170">MVGLTLPIQNSYQPVSLSPPLPAPMSSKQASELPEKLTEAQFQPIIDEMIGSAGSVLSQHLPGLLDTYERTHSDVILDAADHETLRKLCEQHTDLELGPQELLHFLTTIPKHTSRPVSPSVDPPTPSISSTLSSPSDSRPRRRHSDRIKSPSDSSSSSSSEDDATRQRKRASKKVPNSAPAGGSTQTSRPFPADTYALPAALPSSADGPRAPAVPRRMKTVSESSVREDSPFSTRMRTAMVPPSAYGNIGFSRPPPAGHWRRSSRDFSGHSADEPMTSPEDSTAKLFSRSLSSSSISFSSPPRNRTGRDSPSSPSVDNTSFHNAKSPPTDLETDNSLTDIRTEEPEDFDLDSIGVADDSMLLVPADTERLAKLTTASSASLRSSHDKLRELQKQNTELQRKLQESRKGMDVAGAENDRMVLDLQLKLDETEQELALRKKDDHDRRSKERSQALAMAALEAEVEGLKRTLEHTRSAHANIQKMYSSQCEESQRLRDVMRNKEDEIRELEELANTHQMEEDKYAHEVRQFEAEIERLQQDLRGAQRAENILETQKQENMQLKETIDRMRFEMEEMRTLPSLSVGGTQSLTPSIPPTLTRNLGAEISRRMGPEDDHELGPDAGEAPMRERVIETVITRTTVINGGHTTTSDSSTIVNRDVEYVDASIGTDPLPEAVIEEAEAGPSNDSSRDDIPPHSPPAYTANPEPINEKEVLDRAHPREHSGPAYFDDDDSYDFLAHKLGLKCKVYEEEISMRRSERQKQVAAGLAPPPNPNQIRRKRSQTYSGVPTDEQRGTRIGGWAVWTCAAFAIGMAVGTGIMSGGPAGVNPRDAQLFTHMNTIAVAAGVGEGFFPNAVAGALDQGARLFVPT</sequence>
<name>A0A427XHD7_9TREE</name>
<accession>A0A427XHD7</accession>
<feature type="compositionally biased region" description="Low complexity" evidence="2">
    <location>
        <begin position="286"/>
        <end position="303"/>
    </location>
</feature>
<reference evidence="3 4" key="1">
    <citation type="submission" date="2018-11" db="EMBL/GenBank/DDBJ databases">
        <title>Genome sequence of Apiotrichum porosum DSM 27194.</title>
        <authorList>
            <person name="Aliyu H."/>
            <person name="Gorte O."/>
            <person name="Ochsenreither K."/>
        </authorList>
    </citation>
    <scope>NUCLEOTIDE SEQUENCE [LARGE SCALE GENOMIC DNA]</scope>
    <source>
        <strain evidence="3 4">DSM 27194</strain>
    </source>
</reference>
<organism evidence="3 4">
    <name type="scientific">Apiotrichum porosum</name>
    <dbReference type="NCBI Taxonomy" id="105984"/>
    <lineage>
        <taxon>Eukaryota</taxon>
        <taxon>Fungi</taxon>
        <taxon>Dikarya</taxon>
        <taxon>Basidiomycota</taxon>
        <taxon>Agaricomycotina</taxon>
        <taxon>Tremellomycetes</taxon>
        <taxon>Trichosporonales</taxon>
        <taxon>Trichosporonaceae</taxon>
        <taxon>Apiotrichum</taxon>
    </lineage>
</organism>
<feature type="compositionally biased region" description="Low complexity" evidence="2">
    <location>
        <begin position="127"/>
        <end position="137"/>
    </location>
</feature>
<protein>
    <submittedName>
        <fullName evidence="3">Uncharacterized protein</fullName>
    </submittedName>
</protein>
<feature type="region of interest" description="Disordered" evidence="2">
    <location>
        <begin position="677"/>
        <end position="704"/>
    </location>
</feature>
<dbReference type="AlphaFoldDB" id="A0A427XHD7"/>
<feature type="coiled-coil region" evidence="1">
    <location>
        <begin position="381"/>
        <end position="576"/>
    </location>
</feature>
<comment type="caution">
    <text evidence="3">The sequence shown here is derived from an EMBL/GenBank/DDBJ whole genome shotgun (WGS) entry which is preliminary data.</text>
</comment>
<feature type="region of interest" description="Disordered" evidence="2">
    <location>
        <begin position="112"/>
        <end position="336"/>
    </location>
</feature>
<proteinExistence type="predicted"/>
<evidence type="ECO:0000256" key="2">
    <source>
        <dbReference type="SAM" id="MobiDB-lite"/>
    </source>
</evidence>
<dbReference type="STRING" id="105984.A0A427XHD7"/>
<feature type="region of interest" description="Disordered" evidence="2">
    <location>
        <begin position="13"/>
        <end position="35"/>
    </location>
</feature>
<feature type="region of interest" description="Disordered" evidence="2">
    <location>
        <begin position="756"/>
        <end position="788"/>
    </location>
</feature>
<evidence type="ECO:0000313" key="4">
    <source>
        <dbReference type="Proteomes" id="UP000279236"/>
    </source>
</evidence>
<dbReference type="EMBL" id="RSCE01000013">
    <property type="protein sequence ID" value="RSH78242.1"/>
    <property type="molecule type" value="Genomic_DNA"/>
</dbReference>
<dbReference type="OrthoDB" id="432685at2759"/>
<dbReference type="RefSeq" id="XP_028473389.1">
    <property type="nucleotide sequence ID" value="XM_028618433.1"/>
</dbReference>
<feature type="compositionally biased region" description="Polar residues" evidence="2">
    <location>
        <begin position="309"/>
        <end position="323"/>
    </location>
</feature>